<dbReference type="Proteomes" id="UP001596528">
    <property type="component" value="Unassembled WGS sequence"/>
</dbReference>
<proteinExistence type="predicted"/>
<reference evidence="2" key="1">
    <citation type="journal article" date="2019" name="Int. J. Syst. Evol. Microbiol.">
        <title>The Global Catalogue of Microorganisms (GCM) 10K type strain sequencing project: providing services to taxonomists for standard genome sequencing and annotation.</title>
        <authorList>
            <consortium name="The Broad Institute Genomics Platform"/>
            <consortium name="The Broad Institute Genome Sequencing Center for Infectious Disease"/>
            <person name="Wu L."/>
            <person name="Ma J."/>
        </authorList>
    </citation>
    <scope>NUCLEOTIDE SEQUENCE [LARGE SCALE GENOMIC DNA]</scope>
    <source>
        <strain evidence="2">JCM 18657</strain>
    </source>
</reference>
<evidence type="ECO:0000313" key="2">
    <source>
        <dbReference type="Proteomes" id="UP001596528"/>
    </source>
</evidence>
<accession>A0ABW2UZW5</accession>
<gene>
    <name evidence="1" type="ORF">ACFQWB_05675</name>
</gene>
<comment type="caution">
    <text evidence="1">The sequence shown here is derived from an EMBL/GenBank/DDBJ whole genome shotgun (WGS) entry which is preliminary data.</text>
</comment>
<keyword evidence="2" id="KW-1185">Reference proteome</keyword>
<dbReference type="EMBL" id="JBHTGQ010000014">
    <property type="protein sequence ID" value="MFC7749434.1"/>
    <property type="molecule type" value="Genomic_DNA"/>
</dbReference>
<name>A0ABW2UZW5_9BACL</name>
<evidence type="ECO:0000313" key="1">
    <source>
        <dbReference type="EMBL" id="MFC7749434.1"/>
    </source>
</evidence>
<dbReference type="RefSeq" id="WP_170209416.1">
    <property type="nucleotide sequence ID" value="NZ_JBHTGQ010000014.1"/>
</dbReference>
<organism evidence="1 2">
    <name type="scientific">Paenibacillus thermoaerophilus</name>
    <dbReference type="NCBI Taxonomy" id="1215385"/>
    <lineage>
        <taxon>Bacteria</taxon>
        <taxon>Bacillati</taxon>
        <taxon>Bacillota</taxon>
        <taxon>Bacilli</taxon>
        <taxon>Bacillales</taxon>
        <taxon>Paenibacillaceae</taxon>
        <taxon>Paenibacillus</taxon>
    </lineage>
</organism>
<protein>
    <submittedName>
        <fullName evidence="1">Uncharacterized protein</fullName>
    </submittedName>
</protein>
<sequence length="59" mass="6656">MCRRELDALYRRSVSGELQPPVLTDYTWAEKAYKGELTVSELAWLSAVISARRSGIPLT</sequence>